<dbReference type="SUPFAM" id="SSF160350">
    <property type="entry name" value="Rnp2-like"/>
    <property type="match status" value="1"/>
</dbReference>
<dbReference type="GO" id="GO:0008033">
    <property type="term" value="P:tRNA processing"/>
    <property type="evidence" value="ECO:0007669"/>
    <property type="project" value="UniProtKB-KW"/>
</dbReference>
<dbReference type="Pfam" id="PF20976">
    <property type="entry name" value="Pop8"/>
    <property type="match status" value="1"/>
</dbReference>
<proteinExistence type="predicted"/>
<evidence type="ECO:0000256" key="1">
    <source>
        <dbReference type="ARBA" id="ARBA00022694"/>
    </source>
</evidence>
<gene>
    <name evidence="3" type="ORF">BCR42DRAFT_416798</name>
</gene>
<dbReference type="EMBL" id="MCGE01000013">
    <property type="protein sequence ID" value="ORZ15286.1"/>
    <property type="molecule type" value="Genomic_DNA"/>
</dbReference>
<feature type="domain" description="Ribonucleases P/MRP subunit Pop8-like" evidence="2">
    <location>
        <begin position="61"/>
        <end position="133"/>
    </location>
</feature>
<dbReference type="OrthoDB" id="2262258at2759"/>
<reference evidence="3 4" key="1">
    <citation type="submission" date="2016-07" db="EMBL/GenBank/DDBJ databases">
        <title>Pervasive Adenine N6-methylation of Active Genes in Fungi.</title>
        <authorList>
            <consortium name="DOE Joint Genome Institute"/>
            <person name="Mondo S.J."/>
            <person name="Dannebaum R.O."/>
            <person name="Kuo R.C."/>
            <person name="Labutti K."/>
            <person name="Haridas S."/>
            <person name="Kuo A."/>
            <person name="Salamov A."/>
            <person name="Ahrendt S.R."/>
            <person name="Lipzen A."/>
            <person name="Sullivan W."/>
            <person name="Andreopoulos W.B."/>
            <person name="Clum A."/>
            <person name="Lindquist E."/>
            <person name="Daum C."/>
            <person name="Ramamoorthy G.K."/>
            <person name="Gryganskyi A."/>
            <person name="Culley D."/>
            <person name="Magnuson J.K."/>
            <person name="James T.Y."/>
            <person name="O'Malley M.A."/>
            <person name="Stajich J.E."/>
            <person name="Spatafora J.W."/>
            <person name="Visel A."/>
            <person name="Grigoriev I.V."/>
        </authorList>
    </citation>
    <scope>NUCLEOTIDE SEQUENCE [LARGE SCALE GENOMIC DNA]</scope>
    <source>
        <strain evidence="3 4">NRRL 1336</strain>
    </source>
</reference>
<accession>A0A1X2IF47</accession>
<dbReference type="GO" id="GO:1990904">
    <property type="term" value="C:ribonucleoprotein complex"/>
    <property type="evidence" value="ECO:0007669"/>
    <property type="project" value="UniProtKB-ARBA"/>
</dbReference>
<organism evidence="3 4">
    <name type="scientific">Absidia repens</name>
    <dbReference type="NCBI Taxonomy" id="90262"/>
    <lineage>
        <taxon>Eukaryota</taxon>
        <taxon>Fungi</taxon>
        <taxon>Fungi incertae sedis</taxon>
        <taxon>Mucoromycota</taxon>
        <taxon>Mucoromycotina</taxon>
        <taxon>Mucoromycetes</taxon>
        <taxon>Mucorales</taxon>
        <taxon>Cunninghamellaceae</taxon>
        <taxon>Absidia</taxon>
    </lineage>
</organism>
<dbReference type="InterPro" id="IPR049128">
    <property type="entry name" value="Pop8-like_dom"/>
</dbReference>
<keyword evidence="4" id="KW-1185">Reference proteome</keyword>
<evidence type="ECO:0000313" key="3">
    <source>
        <dbReference type="EMBL" id="ORZ15286.1"/>
    </source>
</evidence>
<sequence>MSCLILDVVSMSAKKFPRQICHPTIFCLSHFFTHNLMAASIPTDTSSMKPWYKHHIPLDKYQYLKIKLLAEKELNVKVTEVAFRMSIQQAIQNTLGLAGTGLKIDVLDWNPTTCTGIVKVPQKELVVIWGSLVTHQFAMADQVCTLDIVDNSASLISLADNSRDESF</sequence>
<dbReference type="STRING" id="90262.A0A1X2IF47"/>
<dbReference type="InterPro" id="IPR038085">
    <property type="entry name" value="Rnp2-like_sf"/>
</dbReference>
<evidence type="ECO:0000313" key="4">
    <source>
        <dbReference type="Proteomes" id="UP000193560"/>
    </source>
</evidence>
<dbReference type="AlphaFoldDB" id="A0A1X2IF47"/>
<dbReference type="Proteomes" id="UP000193560">
    <property type="component" value="Unassembled WGS sequence"/>
</dbReference>
<dbReference type="Gene3D" id="3.30.70.3250">
    <property type="entry name" value="Ribonuclease P, Pop5 subunit"/>
    <property type="match status" value="1"/>
</dbReference>
<keyword evidence="1" id="KW-0819">tRNA processing</keyword>
<protein>
    <recommendedName>
        <fullName evidence="2">Ribonucleases P/MRP subunit Pop8-like domain-containing protein</fullName>
    </recommendedName>
</protein>
<dbReference type="GO" id="GO:1902555">
    <property type="term" value="C:endoribonuclease complex"/>
    <property type="evidence" value="ECO:0007669"/>
    <property type="project" value="UniProtKB-ARBA"/>
</dbReference>
<comment type="caution">
    <text evidence="3">The sequence shown here is derived from an EMBL/GenBank/DDBJ whole genome shotgun (WGS) entry which is preliminary data.</text>
</comment>
<evidence type="ECO:0000259" key="2">
    <source>
        <dbReference type="Pfam" id="PF20976"/>
    </source>
</evidence>
<name>A0A1X2IF47_9FUNG</name>